<dbReference type="GO" id="GO:0051301">
    <property type="term" value="P:cell division"/>
    <property type="evidence" value="ECO:0007669"/>
    <property type="project" value="UniProtKB-KW"/>
</dbReference>
<evidence type="ECO:0000256" key="13">
    <source>
        <dbReference type="ARBA" id="ARBA00023328"/>
    </source>
</evidence>
<evidence type="ECO:0000313" key="19">
    <source>
        <dbReference type="Proteomes" id="UP001271007"/>
    </source>
</evidence>
<evidence type="ECO:0000256" key="8">
    <source>
        <dbReference type="ARBA" id="ARBA00022776"/>
    </source>
</evidence>
<evidence type="ECO:0000256" key="15">
    <source>
        <dbReference type="SAM" id="MobiDB-lite"/>
    </source>
</evidence>
<feature type="domain" description="Kinetochore protein Nuf2 N-terminal" evidence="16">
    <location>
        <begin position="28"/>
        <end position="166"/>
    </location>
</feature>
<keyword evidence="7" id="KW-0132">Cell division</keyword>
<dbReference type="GO" id="GO:0044877">
    <property type="term" value="F:protein-containing complex binding"/>
    <property type="evidence" value="ECO:0007669"/>
    <property type="project" value="TreeGrafter"/>
</dbReference>
<feature type="coiled-coil region" evidence="14">
    <location>
        <begin position="168"/>
        <end position="240"/>
    </location>
</feature>
<organism evidence="18 19">
    <name type="scientific">Extremus antarcticus</name>
    <dbReference type="NCBI Taxonomy" id="702011"/>
    <lineage>
        <taxon>Eukaryota</taxon>
        <taxon>Fungi</taxon>
        <taxon>Dikarya</taxon>
        <taxon>Ascomycota</taxon>
        <taxon>Pezizomycotina</taxon>
        <taxon>Dothideomycetes</taxon>
        <taxon>Dothideomycetidae</taxon>
        <taxon>Mycosphaerellales</taxon>
        <taxon>Extremaceae</taxon>
        <taxon>Extremus</taxon>
    </lineage>
</organism>
<dbReference type="Proteomes" id="UP001271007">
    <property type="component" value="Unassembled WGS sequence"/>
</dbReference>
<gene>
    <name evidence="18" type="primary">NUF2</name>
    <name evidence="18" type="ORF">LTR09_005390</name>
</gene>
<keyword evidence="19" id="KW-1185">Reference proteome</keyword>
<evidence type="ECO:0000256" key="10">
    <source>
        <dbReference type="ARBA" id="ARBA00023054"/>
    </source>
</evidence>
<keyword evidence="12" id="KW-0131">Cell cycle</keyword>
<evidence type="ECO:0000259" key="16">
    <source>
        <dbReference type="Pfam" id="PF03800"/>
    </source>
</evidence>
<reference evidence="18" key="1">
    <citation type="submission" date="2023-04" db="EMBL/GenBank/DDBJ databases">
        <title>Black Yeasts Isolated from many extreme environments.</title>
        <authorList>
            <person name="Coleine C."/>
            <person name="Stajich J.E."/>
            <person name="Selbmann L."/>
        </authorList>
    </citation>
    <scope>NUCLEOTIDE SEQUENCE</scope>
    <source>
        <strain evidence="18">CCFEE 5312</strain>
    </source>
</reference>
<keyword evidence="6" id="KW-0158">Chromosome</keyword>
<dbReference type="GO" id="GO:0031262">
    <property type="term" value="C:Ndc80 complex"/>
    <property type="evidence" value="ECO:0007669"/>
    <property type="project" value="InterPro"/>
</dbReference>
<sequence>MDFNPRMSMARSSQQSSQQKRTKEQDEDAFMNLSDREIAGCISDIGIPFTTDDLRKPNPQQVQKIFEWFAELLTNTTREIVAPAMSAAAQDLCGDDAERIFTADTRELMGFFVTMRKLLLECGIRDFTFSDLYKPTHPRLVKIFSYIINFIRFRESQTAVIDRYYNGSEETKNRIEVLYQENLEKEERLEEMQNNRKNVEQAILEKEKRNQDLKTRLLELKKAQERVTEKLERVKGEQNRLKMLLEDKTTAVMSTRQEADKLRPYTEQSPAVLEQALQTLNANLSNDRAEIERLDRRTRALQTSCDTFAPLHADISALYHLLCGLQSELGKEDDEAKEALKHRDALTEKSNMVREVERNERILRKQLDGWKGRTDKLRRDAEIKAADAKAKMEALRQTHEELTSERHDRHKEVEKRKIRIEQTEKKMMDLRDNIEREVQASREEYMKMESHVRLYMTEMEQSI</sequence>
<name>A0AAJ0DGH7_9PEZI</name>
<dbReference type="PANTHER" id="PTHR21650">
    <property type="entry name" value="MEMBRALIN/KINETOCHORE PROTEIN NUF2"/>
    <property type="match status" value="1"/>
</dbReference>
<evidence type="ECO:0000259" key="17">
    <source>
        <dbReference type="Pfam" id="PF18595"/>
    </source>
</evidence>
<evidence type="ECO:0000256" key="6">
    <source>
        <dbReference type="ARBA" id="ARBA00022454"/>
    </source>
</evidence>
<comment type="function">
    <text evidence="1">Acts as a component of the essential kinetochore-associated NDC80 complex, which is required for chromosome segregation and spindle checkpoint activity.</text>
</comment>
<dbReference type="InterPro" id="IPR041112">
    <property type="entry name" value="Nuf2_DHR10-like"/>
</dbReference>
<dbReference type="GO" id="GO:0051383">
    <property type="term" value="P:kinetochore organization"/>
    <property type="evidence" value="ECO:0007669"/>
    <property type="project" value="TreeGrafter"/>
</dbReference>
<evidence type="ECO:0000256" key="4">
    <source>
        <dbReference type="ARBA" id="ARBA00005498"/>
    </source>
</evidence>
<evidence type="ECO:0000256" key="2">
    <source>
        <dbReference type="ARBA" id="ARBA00004123"/>
    </source>
</evidence>
<dbReference type="PANTHER" id="PTHR21650:SF2">
    <property type="entry name" value="KINETOCHORE PROTEIN NUF2"/>
    <property type="match status" value="1"/>
</dbReference>
<evidence type="ECO:0000256" key="11">
    <source>
        <dbReference type="ARBA" id="ARBA00023242"/>
    </source>
</evidence>
<dbReference type="InterPro" id="IPR038275">
    <property type="entry name" value="Nuf2_N_sf"/>
</dbReference>
<comment type="similarity">
    <text evidence="4">Belongs to the NUF2 family.</text>
</comment>
<comment type="caution">
    <text evidence="18">The sequence shown here is derived from an EMBL/GenBank/DDBJ whole genome shotgun (WGS) entry which is preliminary data.</text>
</comment>
<evidence type="ECO:0000313" key="18">
    <source>
        <dbReference type="EMBL" id="KAK3053646.1"/>
    </source>
</evidence>
<comment type="subcellular location">
    <subcellularLocation>
        <location evidence="3">Chromosome</location>
        <location evidence="3">Centromere</location>
        <location evidence="3">Kinetochore</location>
    </subcellularLocation>
    <subcellularLocation>
        <location evidence="2">Nucleus</location>
    </subcellularLocation>
</comment>
<dbReference type="GO" id="GO:0045132">
    <property type="term" value="P:meiotic chromosome segregation"/>
    <property type="evidence" value="ECO:0007669"/>
    <property type="project" value="TreeGrafter"/>
</dbReference>
<keyword evidence="13" id="KW-0137">Centromere</keyword>
<evidence type="ECO:0000256" key="9">
    <source>
        <dbReference type="ARBA" id="ARBA00022838"/>
    </source>
</evidence>
<evidence type="ECO:0000256" key="7">
    <source>
        <dbReference type="ARBA" id="ARBA00022618"/>
    </source>
</evidence>
<dbReference type="GO" id="GO:0051315">
    <property type="term" value="P:attachment of mitotic spindle microtubules to kinetochore"/>
    <property type="evidence" value="ECO:0007669"/>
    <property type="project" value="TreeGrafter"/>
</dbReference>
<dbReference type="InterPro" id="IPR005549">
    <property type="entry name" value="Kinetochore_Nuf2_N"/>
</dbReference>
<proteinExistence type="inferred from homology"/>
<dbReference type="Pfam" id="PF18595">
    <property type="entry name" value="Nuf2_DHR10-like"/>
    <property type="match status" value="1"/>
</dbReference>
<accession>A0AAJ0DGH7</accession>
<evidence type="ECO:0000256" key="5">
    <source>
        <dbReference type="ARBA" id="ARBA00017594"/>
    </source>
</evidence>
<dbReference type="GO" id="GO:0005634">
    <property type="term" value="C:nucleus"/>
    <property type="evidence" value="ECO:0007669"/>
    <property type="project" value="UniProtKB-SubCell"/>
</dbReference>
<feature type="region of interest" description="Disordered" evidence="15">
    <location>
        <begin position="1"/>
        <end position="27"/>
    </location>
</feature>
<evidence type="ECO:0000256" key="3">
    <source>
        <dbReference type="ARBA" id="ARBA00004629"/>
    </source>
</evidence>
<dbReference type="EMBL" id="JAWDJX010000015">
    <property type="protein sequence ID" value="KAK3053646.1"/>
    <property type="molecule type" value="Genomic_DNA"/>
</dbReference>
<keyword evidence="10 14" id="KW-0175">Coiled coil</keyword>
<dbReference type="Gene3D" id="1.10.418.60">
    <property type="entry name" value="Ncd80 complex, Nuf2 subunit"/>
    <property type="match status" value="1"/>
</dbReference>
<feature type="domain" description="Nuf2 DHR10-like" evidence="17">
    <location>
        <begin position="282"/>
        <end position="397"/>
    </location>
</feature>
<dbReference type="AlphaFoldDB" id="A0AAJ0DGH7"/>
<dbReference type="GO" id="GO:0007052">
    <property type="term" value="P:mitotic spindle organization"/>
    <property type="evidence" value="ECO:0007669"/>
    <property type="project" value="TreeGrafter"/>
</dbReference>
<evidence type="ECO:0000256" key="12">
    <source>
        <dbReference type="ARBA" id="ARBA00023306"/>
    </source>
</evidence>
<protein>
    <recommendedName>
        <fullName evidence="5">Probable kinetochore protein NUF2</fullName>
    </recommendedName>
</protein>
<keyword evidence="8" id="KW-0498">Mitosis</keyword>
<evidence type="ECO:0000256" key="1">
    <source>
        <dbReference type="ARBA" id="ARBA00002772"/>
    </source>
</evidence>
<keyword evidence="11" id="KW-0539">Nucleus</keyword>
<feature type="coiled-coil region" evidence="14">
    <location>
        <begin position="378"/>
        <end position="451"/>
    </location>
</feature>
<dbReference type="Pfam" id="PF03800">
    <property type="entry name" value="Nuf2"/>
    <property type="match status" value="1"/>
</dbReference>
<keyword evidence="9" id="KW-0995">Kinetochore</keyword>
<evidence type="ECO:0000256" key="14">
    <source>
        <dbReference type="SAM" id="Coils"/>
    </source>
</evidence>